<organism evidence="1">
    <name type="scientific">gut metagenome</name>
    <dbReference type="NCBI Taxonomy" id="749906"/>
    <lineage>
        <taxon>unclassified sequences</taxon>
        <taxon>metagenomes</taxon>
        <taxon>organismal metagenomes</taxon>
    </lineage>
</organism>
<evidence type="ECO:0000313" key="1">
    <source>
        <dbReference type="EMBL" id="EJW99135.1"/>
    </source>
</evidence>
<feature type="non-terminal residue" evidence="1">
    <location>
        <position position="1"/>
    </location>
</feature>
<accession>J9CGJ1</accession>
<dbReference type="AlphaFoldDB" id="J9CGJ1"/>
<sequence length="160" mass="18000">NYNAIVAEPFPLVRGLDFLEQVMAPFRMLPFIMNAVHTLDCPPSEIVASIALFCSRPDAKKVYAQEIRIALARTTDRAHPFSGDCITLHDVSESVNITANNMEIFLKMLGLREIIFHQDFRYFEEEEPRERIFVNANGISTGLSSAAELGLPPLPEHLLN</sequence>
<reference evidence="1" key="1">
    <citation type="journal article" date="2012" name="PLoS ONE">
        <title>Gene sets for utilization of primary and secondary nutrition supplies in the distal gut of endangered iberian lynx.</title>
        <authorList>
            <person name="Alcaide M."/>
            <person name="Messina E."/>
            <person name="Richter M."/>
            <person name="Bargiela R."/>
            <person name="Peplies J."/>
            <person name="Huws S.A."/>
            <person name="Newbold C.J."/>
            <person name="Golyshin P.N."/>
            <person name="Simon M.A."/>
            <person name="Lopez G."/>
            <person name="Yakimov M.M."/>
            <person name="Ferrer M."/>
        </authorList>
    </citation>
    <scope>NUCLEOTIDE SEQUENCE</scope>
</reference>
<comment type="caution">
    <text evidence="1">The sequence shown here is derived from an EMBL/GenBank/DDBJ whole genome shotgun (WGS) entry which is preliminary data.</text>
</comment>
<gene>
    <name evidence="1" type="ORF">EVA_12757</name>
</gene>
<dbReference type="EMBL" id="AMCI01003955">
    <property type="protein sequence ID" value="EJW99135.1"/>
    <property type="molecule type" value="Genomic_DNA"/>
</dbReference>
<name>J9CGJ1_9ZZZZ</name>
<protein>
    <submittedName>
        <fullName evidence="1">Uncharacterized protein</fullName>
    </submittedName>
</protein>
<proteinExistence type="predicted"/>